<dbReference type="GO" id="GO:0004175">
    <property type="term" value="F:endopeptidase activity"/>
    <property type="evidence" value="ECO:0007669"/>
    <property type="project" value="UniProtKB-ARBA"/>
</dbReference>
<keyword evidence="3" id="KW-0378">Hydrolase</keyword>
<feature type="transmembrane region" description="Helical" evidence="1">
    <location>
        <begin position="135"/>
        <end position="155"/>
    </location>
</feature>
<dbReference type="STRING" id="112248.SAMN05444392_105205"/>
<evidence type="ECO:0000313" key="3">
    <source>
        <dbReference type="EMBL" id="SHE97468.1"/>
    </source>
</evidence>
<proteinExistence type="predicted"/>
<feature type="transmembrane region" description="Helical" evidence="1">
    <location>
        <begin position="306"/>
        <end position="323"/>
    </location>
</feature>
<feature type="domain" description="CAAX prenyl protease 2/Lysostaphin resistance protein A-like" evidence="2">
    <location>
        <begin position="261"/>
        <end position="342"/>
    </location>
</feature>
<dbReference type="GO" id="GO:0080120">
    <property type="term" value="P:CAAX-box protein maturation"/>
    <property type="evidence" value="ECO:0007669"/>
    <property type="project" value="UniProtKB-ARBA"/>
</dbReference>
<organism evidence="3 4">
    <name type="scientific">Seinonella peptonophila</name>
    <dbReference type="NCBI Taxonomy" id="112248"/>
    <lineage>
        <taxon>Bacteria</taxon>
        <taxon>Bacillati</taxon>
        <taxon>Bacillota</taxon>
        <taxon>Bacilli</taxon>
        <taxon>Bacillales</taxon>
        <taxon>Thermoactinomycetaceae</taxon>
        <taxon>Seinonella</taxon>
    </lineage>
</organism>
<feature type="transmembrane region" description="Helical" evidence="1">
    <location>
        <begin position="93"/>
        <end position="114"/>
    </location>
</feature>
<dbReference type="Pfam" id="PF02517">
    <property type="entry name" value="Rce1-like"/>
    <property type="match status" value="1"/>
</dbReference>
<accession>A0A1M4XVM1</accession>
<feature type="transmembrane region" description="Helical" evidence="1">
    <location>
        <begin position="45"/>
        <end position="73"/>
    </location>
</feature>
<dbReference type="EMBL" id="FQVL01000005">
    <property type="protein sequence ID" value="SHE97468.1"/>
    <property type="molecule type" value="Genomic_DNA"/>
</dbReference>
<feature type="transmembrane region" description="Helical" evidence="1">
    <location>
        <begin position="175"/>
        <end position="194"/>
    </location>
</feature>
<feature type="transmembrane region" description="Helical" evidence="1">
    <location>
        <begin position="282"/>
        <end position="300"/>
    </location>
</feature>
<keyword evidence="1" id="KW-0472">Membrane</keyword>
<keyword evidence="4" id="KW-1185">Reference proteome</keyword>
<dbReference type="Proteomes" id="UP000184476">
    <property type="component" value="Unassembled WGS sequence"/>
</dbReference>
<dbReference type="GO" id="GO:0006508">
    <property type="term" value="P:proteolysis"/>
    <property type="evidence" value="ECO:0007669"/>
    <property type="project" value="UniProtKB-KW"/>
</dbReference>
<reference evidence="3 4" key="1">
    <citation type="submission" date="2016-11" db="EMBL/GenBank/DDBJ databases">
        <authorList>
            <person name="Jaros S."/>
            <person name="Januszkiewicz K."/>
            <person name="Wedrychowicz H."/>
        </authorList>
    </citation>
    <scope>NUCLEOTIDE SEQUENCE [LARGE SCALE GENOMIC DNA]</scope>
    <source>
        <strain evidence="3 4">DSM 44666</strain>
    </source>
</reference>
<feature type="transmembrane region" description="Helical" evidence="1">
    <location>
        <begin position="255"/>
        <end position="275"/>
    </location>
</feature>
<feature type="transmembrane region" description="Helical" evidence="1">
    <location>
        <begin position="6"/>
        <end position="25"/>
    </location>
</feature>
<keyword evidence="3" id="KW-0645">Protease</keyword>
<evidence type="ECO:0000313" key="4">
    <source>
        <dbReference type="Proteomes" id="UP000184476"/>
    </source>
</evidence>
<keyword evidence="1" id="KW-1133">Transmembrane helix</keyword>
<dbReference type="InterPro" id="IPR003675">
    <property type="entry name" value="Rce1/LyrA-like_dom"/>
</dbReference>
<evidence type="ECO:0000256" key="1">
    <source>
        <dbReference type="SAM" id="Phobius"/>
    </source>
</evidence>
<feature type="transmembrane region" description="Helical" evidence="1">
    <location>
        <begin position="330"/>
        <end position="348"/>
    </location>
</feature>
<name>A0A1M4XVM1_9BACL</name>
<dbReference type="AlphaFoldDB" id="A0A1M4XVM1"/>
<feature type="transmembrane region" description="Helical" evidence="1">
    <location>
        <begin position="215"/>
        <end position="235"/>
    </location>
</feature>
<protein>
    <submittedName>
        <fullName evidence="3">CAAX protease self-immunity</fullName>
    </submittedName>
</protein>
<evidence type="ECO:0000259" key="2">
    <source>
        <dbReference type="Pfam" id="PF02517"/>
    </source>
</evidence>
<dbReference type="RefSeq" id="WP_073154811.1">
    <property type="nucleotide sequence ID" value="NZ_FQVL01000005.1"/>
</dbReference>
<gene>
    <name evidence="3" type="ORF">SAMN05444392_105205</name>
</gene>
<keyword evidence="1" id="KW-0812">Transmembrane</keyword>
<sequence length="351" mass="39099">MNPNIYDILIGNIVSFGLFIAYYFLFHFLIQEGKKSKIARYASSFLYWITFAIYFCCLLLGFAIHLVAFLLSISDLTMIAELIGIKPNQVHVSSLHLIALFTWLSALLGMLFFIPLFRRFIARLIPIDPKNRIHTVSLAIAVLIPFQLIITYLIGLSSLNEGTGSASLAETLVSIWSQDILFFIFGMIGVGWLTSRNSKETFQRLGITRISLKHVFLAMGIAVLFVVLGQLVDLFSTHFQVGVDPEVESYTDKLIGPLFSSWFGIFTLGVAAALGEETIFRGALTPRFGIILSSLLFAAVHANYGFSLSSLIVLILGIALGWLRMRYSTTFTMVVHATYNIILGILAFNHS</sequence>